<keyword evidence="4" id="KW-0413">Isomerase</keyword>
<dbReference type="InterPro" id="IPR013078">
    <property type="entry name" value="His_Pase_superF_clade-1"/>
</dbReference>
<dbReference type="InterPro" id="IPR005952">
    <property type="entry name" value="Phosphogly_mut1"/>
</dbReference>
<evidence type="ECO:0000313" key="6">
    <source>
        <dbReference type="RefSeq" id="XP_016649188.1"/>
    </source>
</evidence>
<reference evidence="5" key="1">
    <citation type="journal article" date="2012" name="Nat. Commun.">
        <title>The genome of Prunus mume.</title>
        <authorList>
            <person name="Zhang Q."/>
            <person name="Chen W."/>
            <person name="Sun L."/>
            <person name="Zhao F."/>
            <person name="Huang B."/>
            <person name="Yang W."/>
            <person name="Tao Y."/>
            <person name="Wang J."/>
            <person name="Yuan Z."/>
            <person name="Fan G."/>
            <person name="Xing Z."/>
            <person name="Han C."/>
            <person name="Pan H."/>
            <person name="Zhong X."/>
            <person name="Shi W."/>
            <person name="Liang X."/>
            <person name="Du D."/>
            <person name="Sun F."/>
            <person name="Xu Z."/>
            <person name="Hao R."/>
            <person name="Lv T."/>
            <person name="Lv Y."/>
            <person name="Zheng Z."/>
            <person name="Sun M."/>
            <person name="Luo L."/>
            <person name="Cai M."/>
            <person name="Gao Y."/>
            <person name="Wang J."/>
            <person name="Yin Y."/>
            <person name="Xu X."/>
            <person name="Cheng T."/>
            <person name="Wang J."/>
        </authorList>
    </citation>
    <scope>NUCLEOTIDE SEQUENCE [LARGE SCALE GENOMIC DNA]</scope>
</reference>
<accession>A0ABM1LP61</accession>
<name>A0ABM1LP61_PRUMU</name>
<dbReference type="Proteomes" id="UP000694861">
    <property type="component" value="Linkage group LG4"/>
</dbReference>
<protein>
    <recommendedName>
        <fullName evidence="2">phosphoglycerate mutase (2,3-diphosphoglycerate-dependent)</fullName>
        <ecNumber evidence="2">5.4.2.11</ecNumber>
    </recommendedName>
</protein>
<dbReference type="PANTHER" id="PTHR11931">
    <property type="entry name" value="PHOSPHOGLYCERATE MUTASE"/>
    <property type="match status" value="1"/>
</dbReference>
<organism evidence="5 6">
    <name type="scientific">Prunus mume</name>
    <name type="common">Japanese apricot</name>
    <name type="synonym">Armeniaca mume</name>
    <dbReference type="NCBI Taxonomy" id="102107"/>
    <lineage>
        <taxon>Eukaryota</taxon>
        <taxon>Viridiplantae</taxon>
        <taxon>Streptophyta</taxon>
        <taxon>Embryophyta</taxon>
        <taxon>Tracheophyta</taxon>
        <taxon>Spermatophyta</taxon>
        <taxon>Magnoliopsida</taxon>
        <taxon>eudicotyledons</taxon>
        <taxon>Gunneridae</taxon>
        <taxon>Pentapetalae</taxon>
        <taxon>rosids</taxon>
        <taxon>fabids</taxon>
        <taxon>Rosales</taxon>
        <taxon>Rosaceae</taxon>
        <taxon>Amygdaloideae</taxon>
        <taxon>Amygdaleae</taxon>
        <taxon>Prunus</taxon>
    </lineage>
</organism>
<evidence type="ECO:0000256" key="4">
    <source>
        <dbReference type="ARBA" id="ARBA00023235"/>
    </source>
</evidence>
<dbReference type="Pfam" id="PF00300">
    <property type="entry name" value="His_Phos_1"/>
    <property type="match status" value="1"/>
</dbReference>
<dbReference type="InterPro" id="IPR029033">
    <property type="entry name" value="His_PPase_superfam"/>
</dbReference>
<dbReference type="GeneID" id="103330187"/>
<dbReference type="EC" id="5.4.2.11" evidence="2"/>
<evidence type="ECO:0000256" key="1">
    <source>
        <dbReference type="ARBA" id="ARBA00006717"/>
    </source>
</evidence>
<dbReference type="Gene3D" id="3.40.50.1240">
    <property type="entry name" value="Phosphoglycerate mutase-like"/>
    <property type="match status" value="1"/>
</dbReference>
<comment type="similarity">
    <text evidence="1">Belongs to the phosphoglycerate mutase family. BPG-dependent PGAM subfamily.</text>
</comment>
<evidence type="ECO:0000313" key="5">
    <source>
        <dbReference type="Proteomes" id="UP000694861"/>
    </source>
</evidence>
<evidence type="ECO:0000256" key="2">
    <source>
        <dbReference type="ARBA" id="ARBA00012028"/>
    </source>
</evidence>
<dbReference type="CDD" id="cd07040">
    <property type="entry name" value="HP"/>
    <property type="match status" value="1"/>
</dbReference>
<sequence length="117" mass="13713">MCGELQGLNKLETAERYGKEQVHEWRRSYDIPPPSGESLEMCSQRAVAYFKEHIEPKLQSGKNVLVAAHGNSLSIELDERTRTPKWNWMRCEKNWQLMSYNSFLIELNIPPSFFMSF</sequence>
<dbReference type="SUPFAM" id="SSF53254">
    <property type="entry name" value="Phosphoglycerate mutase-like"/>
    <property type="match status" value="1"/>
</dbReference>
<evidence type="ECO:0000256" key="3">
    <source>
        <dbReference type="ARBA" id="ARBA00023152"/>
    </source>
</evidence>
<dbReference type="RefSeq" id="XP_016649188.1">
    <property type="nucleotide sequence ID" value="XM_016793702.1"/>
</dbReference>
<keyword evidence="5" id="KW-1185">Reference proteome</keyword>
<keyword evidence="3" id="KW-0324">Glycolysis</keyword>
<proteinExistence type="inferred from homology"/>
<reference evidence="6" key="2">
    <citation type="submission" date="2025-08" db="UniProtKB">
        <authorList>
            <consortium name="RefSeq"/>
        </authorList>
    </citation>
    <scope>IDENTIFICATION</scope>
</reference>
<gene>
    <name evidence="6" type="primary">LOC103330187</name>
</gene>